<protein>
    <recommendedName>
        <fullName evidence="10">Flagellar protein FliL</fullName>
    </recommendedName>
</protein>
<evidence type="ECO:0000256" key="2">
    <source>
        <dbReference type="ARBA" id="ARBA00004162"/>
    </source>
</evidence>
<keyword evidence="5 10" id="KW-0145">Chemotaxis</keyword>
<evidence type="ECO:0000256" key="6">
    <source>
        <dbReference type="ARBA" id="ARBA00022692"/>
    </source>
</evidence>
<keyword evidence="12" id="KW-0969">Cilium</keyword>
<evidence type="ECO:0000256" key="3">
    <source>
        <dbReference type="ARBA" id="ARBA00008281"/>
    </source>
</evidence>
<dbReference type="InterPro" id="IPR005503">
    <property type="entry name" value="FliL"/>
</dbReference>
<dbReference type="EMBL" id="JAGEMK010000002">
    <property type="protein sequence ID" value="MBO1751270.1"/>
    <property type="molecule type" value="Genomic_DNA"/>
</dbReference>
<gene>
    <name evidence="12" type="ORF">J4G33_05585</name>
</gene>
<evidence type="ECO:0000256" key="5">
    <source>
        <dbReference type="ARBA" id="ARBA00022500"/>
    </source>
</evidence>
<dbReference type="AlphaFoldDB" id="A0A939RUF5"/>
<keyword evidence="13" id="KW-1185">Reference proteome</keyword>
<evidence type="ECO:0000256" key="1">
    <source>
        <dbReference type="ARBA" id="ARBA00002254"/>
    </source>
</evidence>
<comment type="similarity">
    <text evidence="3 10">Belongs to the FliL family.</text>
</comment>
<evidence type="ECO:0000256" key="8">
    <source>
        <dbReference type="ARBA" id="ARBA00022989"/>
    </source>
</evidence>
<dbReference type="Pfam" id="PF03748">
    <property type="entry name" value="FliL"/>
    <property type="match status" value="1"/>
</dbReference>
<dbReference type="PANTHER" id="PTHR35091">
    <property type="entry name" value="FLAGELLAR PROTEIN FLIL"/>
    <property type="match status" value="1"/>
</dbReference>
<dbReference type="PANTHER" id="PTHR35091:SF2">
    <property type="entry name" value="FLAGELLAR PROTEIN FLIL"/>
    <property type="match status" value="1"/>
</dbReference>
<organism evidence="12 13">
    <name type="scientific">Actinotalea soli</name>
    <dbReference type="NCBI Taxonomy" id="2819234"/>
    <lineage>
        <taxon>Bacteria</taxon>
        <taxon>Bacillati</taxon>
        <taxon>Actinomycetota</taxon>
        <taxon>Actinomycetes</taxon>
        <taxon>Micrococcales</taxon>
        <taxon>Cellulomonadaceae</taxon>
        <taxon>Actinotalea</taxon>
    </lineage>
</organism>
<keyword evidence="6 10" id="KW-0812">Transmembrane</keyword>
<keyword evidence="7 10" id="KW-0283">Flagellar rotation</keyword>
<evidence type="ECO:0000256" key="4">
    <source>
        <dbReference type="ARBA" id="ARBA00022475"/>
    </source>
</evidence>
<sequence>MPTEQRVIASKPKIGARPTGGAPPEPAAEEAPAKSKKKLIIILAAVLVLGGGGAYWFLMGPGAGDATAEEGHAEEKEHKPEPGEILAVEPVSINLAKGHYLRLGMGLQMSADAGGHGKPSPAPALDLAIDLFSGRPMSEVASAEGREALKAELLTHLEEAYHGEVIDLYFTDYVTQ</sequence>
<evidence type="ECO:0000256" key="10">
    <source>
        <dbReference type="RuleBase" id="RU364125"/>
    </source>
</evidence>
<accession>A0A939RUF5</accession>
<comment type="subcellular location">
    <subcellularLocation>
        <location evidence="2">Cell membrane</location>
        <topology evidence="2">Single-pass membrane protein</topology>
    </subcellularLocation>
</comment>
<dbReference type="RefSeq" id="WP_208054941.1">
    <property type="nucleotide sequence ID" value="NZ_JAGEMK010000002.1"/>
</dbReference>
<dbReference type="GO" id="GO:0005886">
    <property type="term" value="C:plasma membrane"/>
    <property type="evidence" value="ECO:0007669"/>
    <property type="project" value="UniProtKB-SubCell"/>
</dbReference>
<proteinExistence type="inferred from homology"/>
<comment type="function">
    <text evidence="1 10">Controls the rotational direction of flagella during chemotaxis.</text>
</comment>
<name>A0A939RUF5_9CELL</name>
<evidence type="ECO:0000256" key="9">
    <source>
        <dbReference type="ARBA" id="ARBA00023136"/>
    </source>
</evidence>
<dbReference type="GO" id="GO:0006935">
    <property type="term" value="P:chemotaxis"/>
    <property type="evidence" value="ECO:0007669"/>
    <property type="project" value="UniProtKB-KW"/>
</dbReference>
<evidence type="ECO:0000256" key="7">
    <source>
        <dbReference type="ARBA" id="ARBA00022779"/>
    </source>
</evidence>
<evidence type="ECO:0000313" key="12">
    <source>
        <dbReference type="EMBL" id="MBO1751270.1"/>
    </source>
</evidence>
<dbReference type="Proteomes" id="UP000664209">
    <property type="component" value="Unassembled WGS sequence"/>
</dbReference>
<keyword evidence="9 10" id="KW-0472">Membrane</keyword>
<feature type="transmembrane region" description="Helical" evidence="10">
    <location>
        <begin position="39"/>
        <end position="58"/>
    </location>
</feature>
<comment type="caution">
    <text evidence="12">The sequence shown here is derived from an EMBL/GenBank/DDBJ whole genome shotgun (WGS) entry which is preliminary data.</text>
</comment>
<dbReference type="GO" id="GO:0009425">
    <property type="term" value="C:bacterial-type flagellum basal body"/>
    <property type="evidence" value="ECO:0007669"/>
    <property type="project" value="InterPro"/>
</dbReference>
<feature type="region of interest" description="Disordered" evidence="11">
    <location>
        <begin position="1"/>
        <end position="31"/>
    </location>
</feature>
<evidence type="ECO:0000313" key="13">
    <source>
        <dbReference type="Proteomes" id="UP000664209"/>
    </source>
</evidence>
<keyword evidence="4 10" id="KW-1003">Cell membrane</keyword>
<keyword evidence="12" id="KW-0282">Flagellum</keyword>
<evidence type="ECO:0000256" key="11">
    <source>
        <dbReference type="SAM" id="MobiDB-lite"/>
    </source>
</evidence>
<keyword evidence="12" id="KW-0966">Cell projection</keyword>
<reference evidence="12" key="1">
    <citation type="submission" date="2021-03" db="EMBL/GenBank/DDBJ databases">
        <title>Actinotalea soli sp. nov., isolated from soil.</title>
        <authorList>
            <person name="Ping W."/>
            <person name="Zhang J."/>
        </authorList>
    </citation>
    <scope>NUCLEOTIDE SEQUENCE</scope>
    <source>
        <strain evidence="12">BY-33</strain>
    </source>
</reference>
<dbReference type="GO" id="GO:0071978">
    <property type="term" value="P:bacterial-type flagellum-dependent swarming motility"/>
    <property type="evidence" value="ECO:0007669"/>
    <property type="project" value="TreeGrafter"/>
</dbReference>
<keyword evidence="8 10" id="KW-1133">Transmembrane helix</keyword>